<dbReference type="Gene3D" id="3.40.50.2300">
    <property type="match status" value="1"/>
</dbReference>
<evidence type="ECO:0000313" key="6">
    <source>
        <dbReference type="Proteomes" id="UP000680038"/>
    </source>
</evidence>
<evidence type="ECO:0000259" key="3">
    <source>
        <dbReference type="PROSITE" id="PS50110"/>
    </source>
</evidence>
<dbReference type="PANTHER" id="PTHR48111">
    <property type="entry name" value="REGULATOR OF RPOS"/>
    <property type="match status" value="1"/>
</dbReference>
<dbReference type="InterPro" id="IPR039420">
    <property type="entry name" value="WalR-like"/>
</dbReference>
<feature type="modified residue" description="4-aspartylphosphate" evidence="2">
    <location>
        <position position="54"/>
    </location>
</feature>
<dbReference type="Gene3D" id="2.40.50.1020">
    <property type="entry name" value="LytTr DNA-binding domain"/>
    <property type="match status" value="1"/>
</dbReference>
<dbReference type="SMART" id="SM00448">
    <property type="entry name" value="REC"/>
    <property type="match status" value="1"/>
</dbReference>
<dbReference type="Pfam" id="PF04397">
    <property type="entry name" value="LytTR"/>
    <property type="match status" value="1"/>
</dbReference>
<dbReference type="GO" id="GO:0000976">
    <property type="term" value="F:transcription cis-regulatory region binding"/>
    <property type="evidence" value="ECO:0007669"/>
    <property type="project" value="TreeGrafter"/>
</dbReference>
<dbReference type="Proteomes" id="UP000680038">
    <property type="component" value="Unassembled WGS sequence"/>
</dbReference>
<dbReference type="GO" id="GO:0032993">
    <property type="term" value="C:protein-DNA complex"/>
    <property type="evidence" value="ECO:0007669"/>
    <property type="project" value="TreeGrafter"/>
</dbReference>
<name>A0A916JAZ3_9BACT</name>
<keyword evidence="6" id="KW-1185">Reference proteome</keyword>
<dbReference type="Pfam" id="PF00072">
    <property type="entry name" value="Response_reg"/>
    <property type="match status" value="1"/>
</dbReference>
<protein>
    <submittedName>
        <fullName evidence="5">Sensory transduction protein LytR</fullName>
    </submittedName>
</protein>
<dbReference type="InterPro" id="IPR001789">
    <property type="entry name" value="Sig_transdc_resp-reg_receiver"/>
</dbReference>
<dbReference type="PANTHER" id="PTHR48111:SF17">
    <property type="entry name" value="TRANSCRIPTIONAL REGULATORY PROTEIN YPDB"/>
    <property type="match status" value="1"/>
</dbReference>
<feature type="domain" description="Response regulatory" evidence="3">
    <location>
        <begin position="3"/>
        <end position="114"/>
    </location>
</feature>
<dbReference type="RefSeq" id="WP_215238494.1">
    <property type="nucleotide sequence ID" value="NZ_CAJRAF010000002.1"/>
</dbReference>
<gene>
    <name evidence="5" type="primary">lytR_3</name>
    <name evidence="5" type="ORF">DYBT9275_01795</name>
</gene>
<keyword evidence="2" id="KW-0597">Phosphoprotein</keyword>
<sequence length="239" mass="26793">MINCLIVDDAPVARDILVEYCKLLPMLHVSATCADAFEAREKLQQVPIDLLFLDINMPILTGIELVKTLKYPVQVIFTTAYKEFATDAFDLGACDYLVKPFSLERFIIAIDRAAERIGKPSSPTEYTSNVPVLGNNHLLFRSEGIINKLGYDQILYLEASRNNTKVVTSEGTLVSTTPLSSIEKLLPQNLFSRVHRSFIVNRSKVTSLHGNRVLLNKIEIPVGSNYKNIFFETLGIKTK</sequence>
<evidence type="ECO:0000256" key="2">
    <source>
        <dbReference type="PROSITE-ProRule" id="PRU00169"/>
    </source>
</evidence>
<dbReference type="GO" id="GO:0005829">
    <property type="term" value="C:cytosol"/>
    <property type="evidence" value="ECO:0007669"/>
    <property type="project" value="TreeGrafter"/>
</dbReference>
<dbReference type="SUPFAM" id="SSF52172">
    <property type="entry name" value="CheY-like"/>
    <property type="match status" value="1"/>
</dbReference>
<dbReference type="EMBL" id="CAJRAF010000002">
    <property type="protein sequence ID" value="CAG4997538.1"/>
    <property type="molecule type" value="Genomic_DNA"/>
</dbReference>
<dbReference type="InterPro" id="IPR007492">
    <property type="entry name" value="LytTR_DNA-bd_dom"/>
</dbReference>
<comment type="caution">
    <text evidence="5">The sequence shown here is derived from an EMBL/GenBank/DDBJ whole genome shotgun (WGS) entry which is preliminary data.</text>
</comment>
<proteinExistence type="predicted"/>
<dbReference type="PROSITE" id="PS50110">
    <property type="entry name" value="RESPONSE_REGULATORY"/>
    <property type="match status" value="1"/>
</dbReference>
<keyword evidence="1" id="KW-0238">DNA-binding</keyword>
<dbReference type="PROSITE" id="PS50930">
    <property type="entry name" value="HTH_LYTTR"/>
    <property type="match status" value="1"/>
</dbReference>
<organism evidence="5 6">
    <name type="scientific">Dyadobacter helix</name>
    <dbReference type="NCBI Taxonomy" id="2822344"/>
    <lineage>
        <taxon>Bacteria</taxon>
        <taxon>Pseudomonadati</taxon>
        <taxon>Bacteroidota</taxon>
        <taxon>Cytophagia</taxon>
        <taxon>Cytophagales</taxon>
        <taxon>Spirosomataceae</taxon>
        <taxon>Dyadobacter</taxon>
    </lineage>
</organism>
<evidence type="ECO:0000256" key="1">
    <source>
        <dbReference type="ARBA" id="ARBA00023125"/>
    </source>
</evidence>
<dbReference type="AlphaFoldDB" id="A0A916JAZ3"/>
<dbReference type="GO" id="GO:0006355">
    <property type="term" value="P:regulation of DNA-templated transcription"/>
    <property type="evidence" value="ECO:0007669"/>
    <property type="project" value="TreeGrafter"/>
</dbReference>
<dbReference type="SMART" id="SM00850">
    <property type="entry name" value="LytTR"/>
    <property type="match status" value="1"/>
</dbReference>
<reference evidence="5" key="1">
    <citation type="submission" date="2021-04" db="EMBL/GenBank/DDBJ databases">
        <authorList>
            <person name="Rodrigo-Torres L."/>
            <person name="Arahal R. D."/>
            <person name="Lucena T."/>
        </authorList>
    </citation>
    <scope>NUCLEOTIDE SEQUENCE</scope>
    <source>
        <strain evidence="5">CECT 9275</strain>
    </source>
</reference>
<dbReference type="GO" id="GO:0000156">
    <property type="term" value="F:phosphorelay response regulator activity"/>
    <property type="evidence" value="ECO:0007669"/>
    <property type="project" value="TreeGrafter"/>
</dbReference>
<evidence type="ECO:0000259" key="4">
    <source>
        <dbReference type="PROSITE" id="PS50930"/>
    </source>
</evidence>
<feature type="domain" description="HTH LytTR-type" evidence="4">
    <location>
        <begin position="138"/>
        <end position="208"/>
    </location>
</feature>
<evidence type="ECO:0000313" key="5">
    <source>
        <dbReference type="EMBL" id="CAG4997538.1"/>
    </source>
</evidence>
<accession>A0A916JAZ3</accession>
<dbReference type="InterPro" id="IPR011006">
    <property type="entry name" value="CheY-like_superfamily"/>
</dbReference>